<sequence length="78" mass="8607">MYEWHGKKYCGATHGPAGIIYVLMDMELKPDEVEDVKATLCYMIQNLFPSGNYLQVTEVNQTGLCIGATVLLGSLLPL</sequence>
<dbReference type="Pfam" id="PF05147">
    <property type="entry name" value="LANC_like"/>
    <property type="match status" value="1"/>
</dbReference>
<dbReference type="GO" id="GO:0005886">
    <property type="term" value="C:plasma membrane"/>
    <property type="evidence" value="ECO:0007669"/>
    <property type="project" value="TreeGrafter"/>
</dbReference>
<dbReference type="Proteomes" id="UP001280121">
    <property type="component" value="Unassembled WGS sequence"/>
</dbReference>
<dbReference type="InterPro" id="IPR007822">
    <property type="entry name" value="LANC-like"/>
</dbReference>
<accession>A0AAD9TNR4</accession>
<evidence type="ECO:0000313" key="2">
    <source>
        <dbReference type="Proteomes" id="UP001280121"/>
    </source>
</evidence>
<proteinExistence type="predicted"/>
<organism evidence="1 2">
    <name type="scientific">Dipteronia dyeriana</name>
    <dbReference type="NCBI Taxonomy" id="168575"/>
    <lineage>
        <taxon>Eukaryota</taxon>
        <taxon>Viridiplantae</taxon>
        <taxon>Streptophyta</taxon>
        <taxon>Embryophyta</taxon>
        <taxon>Tracheophyta</taxon>
        <taxon>Spermatophyta</taxon>
        <taxon>Magnoliopsida</taxon>
        <taxon>eudicotyledons</taxon>
        <taxon>Gunneridae</taxon>
        <taxon>Pentapetalae</taxon>
        <taxon>rosids</taxon>
        <taxon>malvids</taxon>
        <taxon>Sapindales</taxon>
        <taxon>Sapindaceae</taxon>
        <taxon>Hippocastanoideae</taxon>
        <taxon>Acereae</taxon>
        <taxon>Dipteronia</taxon>
    </lineage>
</organism>
<dbReference type="PANTHER" id="PTHR12736:SF7">
    <property type="entry name" value="LANC-LIKE PROTEIN 3"/>
    <property type="match status" value="1"/>
</dbReference>
<dbReference type="PANTHER" id="PTHR12736">
    <property type="entry name" value="LANC-LIKE PROTEIN"/>
    <property type="match status" value="1"/>
</dbReference>
<name>A0AAD9TNR4_9ROSI</name>
<comment type="caution">
    <text evidence="1">The sequence shown here is derived from an EMBL/GenBank/DDBJ whole genome shotgun (WGS) entry which is preliminary data.</text>
</comment>
<dbReference type="EMBL" id="JANJYI010000008">
    <property type="protein sequence ID" value="KAK2639126.1"/>
    <property type="molecule type" value="Genomic_DNA"/>
</dbReference>
<dbReference type="SUPFAM" id="SSF158745">
    <property type="entry name" value="LanC-like"/>
    <property type="match status" value="1"/>
</dbReference>
<dbReference type="AlphaFoldDB" id="A0AAD9TNR4"/>
<dbReference type="GO" id="GO:0031179">
    <property type="term" value="P:peptide modification"/>
    <property type="evidence" value="ECO:0007669"/>
    <property type="project" value="InterPro"/>
</dbReference>
<evidence type="ECO:0000313" key="1">
    <source>
        <dbReference type="EMBL" id="KAK2639126.1"/>
    </source>
</evidence>
<reference evidence="1" key="1">
    <citation type="journal article" date="2023" name="Plant J.">
        <title>Genome sequences and population genomics provide insights into the demographic history, inbreeding, and mutation load of two 'living fossil' tree species of Dipteronia.</title>
        <authorList>
            <person name="Feng Y."/>
            <person name="Comes H.P."/>
            <person name="Chen J."/>
            <person name="Zhu S."/>
            <person name="Lu R."/>
            <person name="Zhang X."/>
            <person name="Li P."/>
            <person name="Qiu J."/>
            <person name="Olsen K.M."/>
            <person name="Qiu Y."/>
        </authorList>
    </citation>
    <scope>NUCLEOTIDE SEQUENCE</scope>
    <source>
        <strain evidence="1">KIB01</strain>
    </source>
</reference>
<keyword evidence="2" id="KW-1185">Reference proteome</keyword>
<dbReference type="Gene3D" id="1.50.10.10">
    <property type="match status" value="1"/>
</dbReference>
<dbReference type="GO" id="GO:0005975">
    <property type="term" value="P:carbohydrate metabolic process"/>
    <property type="evidence" value="ECO:0007669"/>
    <property type="project" value="InterPro"/>
</dbReference>
<gene>
    <name evidence="1" type="ORF">Ddye_026921</name>
</gene>
<dbReference type="InterPro" id="IPR012341">
    <property type="entry name" value="6hp_glycosidase-like_sf"/>
</dbReference>
<protein>
    <submittedName>
        <fullName evidence="1">Uncharacterized protein</fullName>
    </submittedName>
</protein>